<keyword evidence="2" id="KW-1185">Reference proteome</keyword>
<protein>
    <submittedName>
        <fullName evidence="1">Uncharacterized protein</fullName>
    </submittedName>
</protein>
<evidence type="ECO:0000313" key="1">
    <source>
        <dbReference type="EMBL" id="KAJ9082307.1"/>
    </source>
</evidence>
<accession>A0ACC2U7A9</accession>
<organism evidence="1 2">
    <name type="scientific">Entomophthora muscae</name>
    <dbReference type="NCBI Taxonomy" id="34485"/>
    <lineage>
        <taxon>Eukaryota</taxon>
        <taxon>Fungi</taxon>
        <taxon>Fungi incertae sedis</taxon>
        <taxon>Zoopagomycota</taxon>
        <taxon>Entomophthoromycotina</taxon>
        <taxon>Entomophthoromycetes</taxon>
        <taxon>Entomophthorales</taxon>
        <taxon>Entomophthoraceae</taxon>
        <taxon>Entomophthora</taxon>
    </lineage>
</organism>
<evidence type="ECO:0000313" key="2">
    <source>
        <dbReference type="Proteomes" id="UP001165960"/>
    </source>
</evidence>
<gene>
    <name evidence="1" type="ORF">DSO57_1005757</name>
</gene>
<comment type="caution">
    <text evidence="1">The sequence shown here is derived from an EMBL/GenBank/DDBJ whole genome shotgun (WGS) entry which is preliminary data.</text>
</comment>
<sequence length="111" mass="12054">MTLPLTLWPDRLQKSDAINESTSTQIFGVVYITVTAFIDSMVPAGGPWALLGKFTNLVVGPSCWACLPESSQEPPPTGWIPDIYSQIGCGRSTSWTMDERPDMWLGSGMSG</sequence>
<dbReference type="EMBL" id="QTSX02001436">
    <property type="protein sequence ID" value="KAJ9082307.1"/>
    <property type="molecule type" value="Genomic_DNA"/>
</dbReference>
<proteinExistence type="predicted"/>
<dbReference type="Proteomes" id="UP001165960">
    <property type="component" value="Unassembled WGS sequence"/>
</dbReference>
<reference evidence="1" key="1">
    <citation type="submission" date="2022-04" db="EMBL/GenBank/DDBJ databases">
        <title>Genome of the entomopathogenic fungus Entomophthora muscae.</title>
        <authorList>
            <person name="Elya C."/>
            <person name="Lovett B.R."/>
            <person name="Lee E."/>
            <person name="Macias A.M."/>
            <person name="Hajek A.E."/>
            <person name="De Bivort B.L."/>
            <person name="Kasson M.T."/>
            <person name="De Fine Licht H.H."/>
            <person name="Stajich J.E."/>
        </authorList>
    </citation>
    <scope>NUCLEOTIDE SEQUENCE</scope>
    <source>
        <strain evidence="1">Berkeley</strain>
    </source>
</reference>
<name>A0ACC2U7A9_9FUNG</name>